<keyword evidence="2" id="KW-0223">Dioxygenase</keyword>
<dbReference type="PROSITE" id="PS51471">
    <property type="entry name" value="FE2OG_OXY"/>
    <property type="match status" value="1"/>
</dbReference>
<reference evidence="2 4" key="1">
    <citation type="submission" date="2024-03" db="EMBL/GenBank/DDBJ databases">
        <title>The Acrasis kona genome and developmental transcriptomes reveal deep origins of eukaryotic multicellular pathways.</title>
        <authorList>
            <person name="Sheikh S."/>
            <person name="Fu C.-J."/>
            <person name="Brown M.W."/>
            <person name="Baldauf S.L."/>
        </authorList>
    </citation>
    <scope>NUCLEOTIDE SEQUENCE [LARGE SCALE GENOMIC DNA]</scope>
    <source>
        <strain evidence="2 4">ATCC MYA-3509</strain>
    </source>
</reference>
<sequence length="264" mass="30820">MLKQTSLNKFFKKRDFVEEGVVDVDVESPKKKIRQDVDGFEFNRCNLKNYKSFVENGLDVDYFERFLPKSYCNILYEFCLNHLVWYKHAYYDRNKQQYLPYARFQTHFDLNSPQFPDGLESTLKIIKEATNAEYNFVLLNLYIDGSDHIGYHSDKEVDENSAIASLSIGGAREFLLRRIEDHKDKKTFFLGNGDLLIMKGTTQSAWQHSVPARSLNKLHHPRINFTFRSMTTDAYGRRNGPDSEPFMFKNNKMVSIATDNGTSQ</sequence>
<evidence type="ECO:0000259" key="1">
    <source>
        <dbReference type="PROSITE" id="PS51471"/>
    </source>
</evidence>
<feature type="domain" description="Fe2OG dioxygenase" evidence="1">
    <location>
        <begin position="133"/>
        <end position="231"/>
    </location>
</feature>
<dbReference type="SUPFAM" id="SSF51197">
    <property type="entry name" value="Clavaminate synthase-like"/>
    <property type="match status" value="1"/>
</dbReference>
<dbReference type="InterPro" id="IPR027450">
    <property type="entry name" value="AlkB-like"/>
</dbReference>
<dbReference type="AlphaFoldDB" id="A0AAW2YX69"/>
<dbReference type="InterPro" id="IPR032854">
    <property type="entry name" value="ALKBH3"/>
</dbReference>
<dbReference type="Pfam" id="PF13532">
    <property type="entry name" value="2OG-FeII_Oxy_2"/>
    <property type="match status" value="1"/>
</dbReference>
<dbReference type="GO" id="GO:0006307">
    <property type="term" value="P:DNA alkylation repair"/>
    <property type="evidence" value="ECO:0007669"/>
    <property type="project" value="InterPro"/>
</dbReference>
<comment type="caution">
    <text evidence="2">The sequence shown here is derived from an EMBL/GenBank/DDBJ whole genome shotgun (WGS) entry which is preliminary data.</text>
</comment>
<dbReference type="InterPro" id="IPR005123">
    <property type="entry name" value="Oxoglu/Fe-dep_dioxygenase_dom"/>
</dbReference>
<dbReference type="InterPro" id="IPR037151">
    <property type="entry name" value="AlkB-like_sf"/>
</dbReference>
<proteinExistence type="predicted"/>
<keyword evidence="2" id="KW-0560">Oxidoreductase</keyword>
<dbReference type="PANTHER" id="PTHR31212:SF4">
    <property type="entry name" value="ALPHA-KETOGLUTARATE-DEPENDENT DIOXYGENASE ALKB HOMOLOG 3"/>
    <property type="match status" value="1"/>
</dbReference>
<protein>
    <submittedName>
        <fullName evidence="2 3">Alpha-ketoglutarate-dependent dioxygenase</fullName>
    </submittedName>
</protein>
<evidence type="ECO:0000313" key="2">
    <source>
        <dbReference type="EMBL" id="KAL0482043.1"/>
    </source>
</evidence>
<organism evidence="2 4">
    <name type="scientific">Acrasis kona</name>
    <dbReference type="NCBI Taxonomy" id="1008807"/>
    <lineage>
        <taxon>Eukaryota</taxon>
        <taxon>Discoba</taxon>
        <taxon>Heterolobosea</taxon>
        <taxon>Tetramitia</taxon>
        <taxon>Eutetramitia</taxon>
        <taxon>Acrasidae</taxon>
        <taxon>Acrasis</taxon>
    </lineage>
</organism>
<dbReference type="Proteomes" id="UP001431209">
    <property type="component" value="Unassembled WGS sequence"/>
</dbReference>
<dbReference type="Gene3D" id="2.60.120.590">
    <property type="entry name" value="Alpha-ketoglutarate-dependent dioxygenase AlkB-like"/>
    <property type="match status" value="1"/>
</dbReference>
<name>A0AAW2YX69_9EUKA</name>
<evidence type="ECO:0000313" key="4">
    <source>
        <dbReference type="Proteomes" id="UP001431209"/>
    </source>
</evidence>
<dbReference type="GO" id="GO:0051213">
    <property type="term" value="F:dioxygenase activity"/>
    <property type="evidence" value="ECO:0007669"/>
    <property type="project" value="UniProtKB-KW"/>
</dbReference>
<evidence type="ECO:0000313" key="3">
    <source>
        <dbReference type="EMBL" id="KAL0487705.1"/>
    </source>
</evidence>
<dbReference type="EMBL" id="JAOPGA020000809">
    <property type="protein sequence ID" value="KAL0482043.1"/>
    <property type="molecule type" value="Genomic_DNA"/>
</dbReference>
<keyword evidence="4" id="KW-1185">Reference proteome</keyword>
<dbReference type="EMBL" id="JAOPGA020001365">
    <property type="protein sequence ID" value="KAL0487705.1"/>
    <property type="molecule type" value="Genomic_DNA"/>
</dbReference>
<dbReference type="PANTHER" id="PTHR31212">
    <property type="entry name" value="ALPHA-KETOGLUTARATE-DEPENDENT DIOXYGENASE ALKB HOMOLOG 3"/>
    <property type="match status" value="1"/>
</dbReference>
<accession>A0AAW2YX69</accession>
<gene>
    <name evidence="3" type="ORF">AKO1_000205</name>
    <name evidence="2" type="ORF">AKO1_013275</name>
</gene>